<dbReference type="GeneID" id="113709985"/>
<dbReference type="InterPro" id="IPR039340">
    <property type="entry name" value="Tfc4/TFIIIC-102/Sfc4"/>
</dbReference>
<dbReference type="InterPro" id="IPR011990">
    <property type="entry name" value="TPR-like_helical_dom_sf"/>
</dbReference>
<keyword evidence="1" id="KW-1185">Reference proteome</keyword>
<accession>A0A6P6UDS0</accession>
<dbReference type="PANTHER" id="PTHR23082">
    <property type="entry name" value="TRANSCRIPTION INITIATION FACTOR IIIC TFIIIC , POLYPEPTIDE 3-RELATED"/>
    <property type="match status" value="1"/>
</dbReference>
<dbReference type="PANTHER" id="PTHR23082:SF0">
    <property type="entry name" value="GENERAL TRANSCRIPTION FACTOR 3C POLYPEPTIDE 3"/>
    <property type="match status" value="1"/>
</dbReference>
<reference evidence="1" key="1">
    <citation type="journal article" date="2025" name="Foods">
        <title>Unveiling the Microbial Signatures of Arabica Coffee Cherries: Insights into Ripeness Specific Diversity, Functional Traits, and Implications for Quality and Safety.</title>
        <authorList>
            <consortium name="RefSeq"/>
            <person name="Tenea G.N."/>
            <person name="Cifuentes V."/>
            <person name="Reyes P."/>
            <person name="Cevallos-Vallejos M."/>
        </authorList>
    </citation>
    <scope>NUCLEOTIDE SEQUENCE [LARGE SCALE GENOMIC DNA]</scope>
</reference>
<dbReference type="RefSeq" id="XP_027088633.2">
    <property type="nucleotide sequence ID" value="XM_027232832.2"/>
</dbReference>
<dbReference type="GO" id="GO:0006383">
    <property type="term" value="P:transcription by RNA polymerase III"/>
    <property type="evidence" value="ECO:0007669"/>
    <property type="project" value="InterPro"/>
</dbReference>
<dbReference type="AlphaFoldDB" id="A0A6P6UDS0"/>
<evidence type="ECO:0000313" key="2">
    <source>
        <dbReference type="RefSeq" id="XP_027088633.2"/>
    </source>
</evidence>
<evidence type="ECO:0000313" key="1">
    <source>
        <dbReference type="Proteomes" id="UP001652660"/>
    </source>
</evidence>
<protein>
    <submittedName>
        <fullName evidence="2">Uncharacterized protein</fullName>
    </submittedName>
</protein>
<reference evidence="2" key="2">
    <citation type="submission" date="2025-08" db="UniProtKB">
        <authorList>
            <consortium name="RefSeq"/>
        </authorList>
    </citation>
    <scope>IDENTIFICATION</scope>
    <source>
        <tissue evidence="2">Leaves</tissue>
    </source>
</reference>
<dbReference type="OrthoDB" id="9991317at2759"/>
<dbReference type="Proteomes" id="UP001652660">
    <property type="component" value="Chromosome 9e"/>
</dbReference>
<proteinExistence type="predicted"/>
<organism evidence="1 2">
    <name type="scientific">Coffea arabica</name>
    <name type="common">Arabian coffee</name>
    <dbReference type="NCBI Taxonomy" id="13443"/>
    <lineage>
        <taxon>Eukaryota</taxon>
        <taxon>Viridiplantae</taxon>
        <taxon>Streptophyta</taxon>
        <taxon>Embryophyta</taxon>
        <taxon>Tracheophyta</taxon>
        <taxon>Spermatophyta</taxon>
        <taxon>Magnoliopsida</taxon>
        <taxon>eudicotyledons</taxon>
        <taxon>Gunneridae</taxon>
        <taxon>Pentapetalae</taxon>
        <taxon>asterids</taxon>
        <taxon>lamiids</taxon>
        <taxon>Gentianales</taxon>
        <taxon>Rubiaceae</taxon>
        <taxon>Ixoroideae</taxon>
        <taxon>Gardenieae complex</taxon>
        <taxon>Bertiereae - Coffeeae clade</taxon>
        <taxon>Coffeeae</taxon>
        <taxon>Coffea</taxon>
    </lineage>
</organism>
<sequence length="261" mass="29858">MGDKNKALDFYMIAAHLTPRDASLWKLLVTWYYRLRPSCIKCGQSERAVSILESYLRNCCKQPDLNVIDILASLHIEGNAHLKALEHIENAQQVYCSGKEMPLCLRIKAGICHIHFGNFVKPEALINVSRNENLHDHPQLIIEIEDSLMNHGHYESALEYYMICLGKRLQSIDYFSRALDKLKNSVDAWLALSLLLLEENKDDEAISLLCPPKESESLFNLNLNAAKPWWLNGKIKLKLSQIYKAKGLFEAFVDVTFPTKL</sequence>
<dbReference type="Gene3D" id="1.25.40.10">
    <property type="entry name" value="Tetratricopeptide repeat domain"/>
    <property type="match status" value="1"/>
</dbReference>
<dbReference type="SUPFAM" id="SSF48452">
    <property type="entry name" value="TPR-like"/>
    <property type="match status" value="2"/>
</dbReference>
<dbReference type="GO" id="GO:0000127">
    <property type="term" value="C:transcription factor TFIIIC complex"/>
    <property type="evidence" value="ECO:0007669"/>
    <property type="project" value="TreeGrafter"/>
</dbReference>
<gene>
    <name evidence="2" type="primary">LOC113709985</name>
</gene>
<name>A0A6P6UDS0_COFAR</name>